<organism evidence="9 10">
    <name type="scientific">Rhodanobacter thiooxydans</name>
    <dbReference type="NCBI Taxonomy" id="416169"/>
    <lineage>
        <taxon>Bacteria</taxon>
        <taxon>Pseudomonadati</taxon>
        <taxon>Pseudomonadota</taxon>
        <taxon>Gammaproteobacteria</taxon>
        <taxon>Lysobacterales</taxon>
        <taxon>Rhodanobacteraceae</taxon>
        <taxon>Rhodanobacter</taxon>
    </lineage>
</organism>
<feature type="transmembrane region" description="Helical" evidence="7">
    <location>
        <begin position="77"/>
        <end position="102"/>
    </location>
</feature>
<feature type="transmembrane region" description="Helical" evidence="7">
    <location>
        <begin position="194"/>
        <end position="211"/>
    </location>
</feature>
<feature type="transmembrane region" description="Helical" evidence="7">
    <location>
        <begin position="114"/>
        <end position="133"/>
    </location>
</feature>
<evidence type="ECO:0000256" key="7">
    <source>
        <dbReference type="SAM" id="Phobius"/>
    </source>
</evidence>
<evidence type="ECO:0000256" key="1">
    <source>
        <dbReference type="ARBA" id="ARBA00004141"/>
    </source>
</evidence>
<dbReference type="InterPro" id="IPR027469">
    <property type="entry name" value="Cation_efflux_TMD_sf"/>
</dbReference>
<dbReference type="SUPFAM" id="SSF161111">
    <property type="entry name" value="Cation efflux protein transmembrane domain-like"/>
    <property type="match status" value="1"/>
</dbReference>
<keyword evidence="4" id="KW-0864">Zinc transport</keyword>
<name>A0A154QE78_9GAMM</name>
<dbReference type="GO" id="GO:0016020">
    <property type="term" value="C:membrane"/>
    <property type="evidence" value="ECO:0007669"/>
    <property type="project" value="UniProtKB-SubCell"/>
</dbReference>
<dbReference type="GO" id="GO:0008324">
    <property type="term" value="F:monoatomic cation transmembrane transporter activity"/>
    <property type="evidence" value="ECO:0007669"/>
    <property type="project" value="InterPro"/>
</dbReference>
<keyword evidence="4" id="KW-0406">Ion transport</keyword>
<dbReference type="STRING" id="416169.RHOFW104T7_00735"/>
<accession>A0A154QE78</accession>
<feature type="transmembrane region" description="Helical" evidence="7">
    <location>
        <begin position="168"/>
        <end position="188"/>
    </location>
</feature>
<reference evidence="9 10" key="1">
    <citation type="journal article" date="2016" name="MBio">
        <title>Lateral Gene Transfer in a Heavy Metal-Contaminated-Groundwater Microbial Community.</title>
        <authorList>
            <person name="Hemme C.L."/>
            <person name="Green S.J."/>
            <person name="Rishishwar L."/>
            <person name="Prakash O."/>
            <person name="Pettenato A."/>
            <person name="Chakraborty R."/>
            <person name="Deutschbauer A.M."/>
            <person name="Van Nostrand J.D."/>
            <person name="Wu L."/>
            <person name="He Z."/>
            <person name="Jordan I.K."/>
            <person name="Hazen T.C."/>
            <person name="Arkin A.P."/>
            <person name="Kostka J.E."/>
            <person name="Zhou J."/>
        </authorList>
    </citation>
    <scope>NUCLEOTIDE SEQUENCE [LARGE SCALE GENOMIC DNA]</scope>
    <source>
        <strain evidence="9 10">FW104-T7</strain>
    </source>
</reference>
<keyword evidence="6 7" id="KW-0472">Membrane</keyword>
<dbReference type="InterPro" id="IPR040177">
    <property type="entry name" value="SLC30A9"/>
</dbReference>
<dbReference type="PANTHER" id="PTHR13414:SF9">
    <property type="entry name" value="PROTON-COUPLED ZINC ANTIPORTER SLC30A9, MITOCHONDRIAL"/>
    <property type="match status" value="1"/>
</dbReference>
<dbReference type="InterPro" id="IPR058533">
    <property type="entry name" value="Cation_efflux_TM"/>
</dbReference>
<feature type="transmembrane region" description="Helical" evidence="7">
    <location>
        <begin position="12"/>
        <end position="31"/>
    </location>
</feature>
<sequence>MASISSTRLSVYAALLGNLLVAVTKTVAAVWTGSSAMLSEAVHSFVDSGNELLLLYGMRSSMQRPDPEHPLGYGRELYFWSFIVALMIFALGAGVSLYQGIAHVRQPHPITRPLVSYAVFGLCFVFEGVSWLVSLRQFRTAKGPLGYYEAFRRSKDPPSFMVLFEDSAALVGIVIGVVGTFAATTLALPAADGIASILIGLLLAVVAALLARESKSLLIGERGDRRLHAAILRIAEEQAPIACVNGLLTVQLAPNQVVAALSLQFADDIRASEIEDLVLTLERKIRQAHPEVIDLFVKPQTDDAYRESMRRRFGEARPVAAGRTS</sequence>
<dbReference type="Proteomes" id="UP000076131">
    <property type="component" value="Unassembled WGS sequence"/>
</dbReference>
<comment type="subcellular location">
    <subcellularLocation>
        <location evidence="1">Membrane</location>
        <topology evidence="1">Multi-pass membrane protein</topology>
    </subcellularLocation>
</comment>
<gene>
    <name evidence="9" type="ORF">RHOFW104T7_00735</name>
</gene>
<keyword evidence="3 7" id="KW-0812">Transmembrane</keyword>
<proteinExistence type="predicted"/>
<keyword evidence="4" id="KW-0862">Zinc</keyword>
<keyword evidence="10" id="KW-1185">Reference proteome</keyword>
<feature type="domain" description="Cation efflux protein transmembrane" evidence="8">
    <location>
        <begin position="12"/>
        <end position="219"/>
    </location>
</feature>
<comment type="caution">
    <text evidence="9">The sequence shown here is derived from an EMBL/GenBank/DDBJ whole genome shotgun (WGS) entry which is preliminary data.</text>
</comment>
<keyword evidence="2" id="KW-0813">Transport</keyword>
<protein>
    <submittedName>
        <fullName evidence="9">Cation transporter</fullName>
    </submittedName>
</protein>
<dbReference type="InterPro" id="IPR002524">
    <property type="entry name" value="Cation_efflux"/>
</dbReference>
<dbReference type="RefSeq" id="WP_063107860.1">
    <property type="nucleotide sequence ID" value="NZ_LVJS01000107.1"/>
</dbReference>
<keyword evidence="5 7" id="KW-1133">Transmembrane helix</keyword>
<evidence type="ECO:0000256" key="3">
    <source>
        <dbReference type="ARBA" id="ARBA00022692"/>
    </source>
</evidence>
<dbReference type="SUPFAM" id="SSF160240">
    <property type="entry name" value="Cation efflux protein cytoplasmic domain-like"/>
    <property type="match status" value="1"/>
</dbReference>
<evidence type="ECO:0000256" key="4">
    <source>
        <dbReference type="ARBA" id="ARBA00022906"/>
    </source>
</evidence>
<evidence type="ECO:0000313" key="10">
    <source>
        <dbReference type="Proteomes" id="UP000076131"/>
    </source>
</evidence>
<evidence type="ECO:0000256" key="6">
    <source>
        <dbReference type="ARBA" id="ARBA00023136"/>
    </source>
</evidence>
<dbReference type="Pfam" id="PF01545">
    <property type="entry name" value="Cation_efflux"/>
    <property type="match status" value="1"/>
</dbReference>
<dbReference type="eggNOG" id="COG0053">
    <property type="taxonomic scope" value="Bacteria"/>
</dbReference>
<evidence type="ECO:0000259" key="8">
    <source>
        <dbReference type="Pfam" id="PF01545"/>
    </source>
</evidence>
<dbReference type="GO" id="GO:0006829">
    <property type="term" value="P:zinc ion transport"/>
    <property type="evidence" value="ECO:0007669"/>
    <property type="project" value="UniProtKB-KW"/>
</dbReference>
<dbReference type="EMBL" id="LVJS01000107">
    <property type="protein sequence ID" value="KZC22432.1"/>
    <property type="molecule type" value="Genomic_DNA"/>
</dbReference>
<dbReference type="NCBIfam" id="TIGR01297">
    <property type="entry name" value="CDF"/>
    <property type="match status" value="1"/>
</dbReference>
<dbReference type="Gene3D" id="1.20.1510.10">
    <property type="entry name" value="Cation efflux protein transmembrane domain"/>
    <property type="match status" value="1"/>
</dbReference>
<dbReference type="InterPro" id="IPR036837">
    <property type="entry name" value="Cation_efflux_CTD_sf"/>
</dbReference>
<evidence type="ECO:0000313" key="9">
    <source>
        <dbReference type="EMBL" id="KZC22432.1"/>
    </source>
</evidence>
<evidence type="ECO:0000256" key="5">
    <source>
        <dbReference type="ARBA" id="ARBA00022989"/>
    </source>
</evidence>
<evidence type="ECO:0000256" key="2">
    <source>
        <dbReference type="ARBA" id="ARBA00022448"/>
    </source>
</evidence>
<dbReference type="AlphaFoldDB" id="A0A154QE78"/>
<dbReference type="PANTHER" id="PTHR13414">
    <property type="entry name" value="HUEL-CATION TRANSPORTER"/>
    <property type="match status" value="1"/>
</dbReference>